<keyword evidence="2" id="KW-1185">Reference proteome</keyword>
<organism evidence="1 2">
    <name type="scientific">Trichinella pseudospiralis</name>
    <name type="common">Parasitic roundworm</name>
    <dbReference type="NCBI Taxonomy" id="6337"/>
    <lineage>
        <taxon>Eukaryota</taxon>
        <taxon>Metazoa</taxon>
        <taxon>Ecdysozoa</taxon>
        <taxon>Nematoda</taxon>
        <taxon>Enoplea</taxon>
        <taxon>Dorylaimia</taxon>
        <taxon>Trichinellida</taxon>
        <taxon>Trichinellidae</taxon>
        <taxon>Trichinella</taxon>
    </lineage>
</organism>
<gene>
    <name evidence="1" type="ORF">T4D_6638</name>
</gene>
<proteinExistence type="predicted"/>
<comment type="caution">
    <text evidence="1">The sequence shown here is derived from an EMBL/GenBank/DDBJ whole genome shotgun (WGS) entry which is preliminary data.</text>
</comment>
<dbReference type="Proteomes" id="UP000054995">
    <property type="component" value="Unassembled WGS sequence"/>
</dbReference>
<evidence type="ECO:0000313" key="2">
    <source>
        <dbReference type="Proteomes" id="UP000054995"/>
    </source>
</evidence>
<evidence type="ECO:0000313" key="1">
    <source>
        <dbReference type="EMBL" id="KRY89493.1"/>
    </source>
</evidence>
<dbReference type="AlphaFoldDB" id="A0A0V1FU97"/>
<reference evidence="1 2" key="1">
    <citation type="submission" date="2015-01" db="EMBL/GenBank/DDBJ databases">
        <title>Evolution of Trichinella species and genotypes.</title>
        <authorList>
            <person name="Korhonen P.K."/>
            <person name="Edoardo P."/>
            <person name="Giuseppe L.R."/>
            <person name="Gasser R.B."/>
        </authorList>
    </citation>
    <scope>NUCLEOTIDE SEQUENCE [LARGE SCALE GENOMIC DNA]</scope>
    <source>
        <strain evidence="1">ISS470</strain>
    </source>
</reference>
<protein>
    <submittedName>
        <fullName evidence="1">Uncharacterized protein</fullName>
    </submittedName>
</protein>
<accession>A0A0V1FU97</accession>
<name>A0A0V1FU97_TRIPS</name>
<dbReference type="EMBL" id="JYDT01000031">
    <property type="protein sequence ID" value="KRY89493.1"/>
    <property type="molecule type" value="Genomic_DNA"/>
</dbReference>
<sequence length="334" mass="37184">MLLPVKLLQRSVYSCQRCEFEPSHPRRHCCVLKVTNSGLQLLLVLLTRRRGISKRRQPKLRRLCCAATRLAFTIVVVVVGLQAGRQAGICWRRSVENQEEEEEEEEEAVVVEVAGLCKSSLLVVVLEKLSSPVNPLIIISITYCYNSLSLDRPTDQSAMQQASDHMNPATAFPSLVTTTDSDCSTLIEQEADEPPSTKSPRLHEILNVYKRQGLCKSSLLVVVLEKLSSPVNPLIIISITYCYNSLSLDRPTDQSAMQQASDHMNPATAFPSLVTTTDSDCSTLIEQEADEPPSTKSPRLHEILNQSKAATVSRLARHAFYILQPCGHFIFFGF</sequence>